<accession>A0A1H8HAE2</accession>
<keyword evidence="1" id="KW-0472">Membrane</keyword>
<evidence type="ECO:0000256" key="1">
    <source>
        <dbReference type="SAM" id="Phobius"/>
    </source>
</evidence>
<feature type="transmembrane region" description="Helical" evidence="1">
    <location>
        <begin position="109"/>
        <end position="128"/>
    </location>
</feature>
<dbReference type="EMBL" id="FODF01000005">
    <property type="protein sequence ID" value="SEN53004.1"/>
    <property type="molecule type" value="Genomic_DNA"/>
</dbReference>
<keyword evidence="1" id="KW-0812">Transmembrane</keyword>
<reference evidence="3 4" key="1">
    <citation type="submission" date="2016-10" db="EMBL/GenBank/DDBJ databases">
        <authorList>
            <person name="de Groot N.N."/>
        </authorList>
    </citation>
    <scope>NUCLEOTIDE SEQUENCE [LARGE SCALE GENOMIC DNA]</scope>
    <source>
        <strain evidence="3 4">Calf135</strain>
    </source>
</reference>
<keyword evidence="4" id="KW-1185">Reference proteome</keyword>
<dbReference type="Pfam" id="PF13630">
    <property type="entry name" value="SdpI"/>
    <property type="match status" value="1"/>
</dbReference>
<dbReference type="PIRSF" id="PIRSF038959">
    <property type="entry name" value="SdpI"/>
    <property type="match status" value="1"/>
</dbReference>
<dbReference type="AlphaFoldDB" id="A0A1H8HAE2"/>
<feature type="transmembrane region" description="Helical" evidence="1">
    <location>
        <begin position="184"/>
        <end position="203"/>
    </location>
</feature>
<dbReference type="OrthoDB" id="9808690at2"/>
<dbReference type="Pfam" id="PF07853">
    <property type="entry name" value="DUF1648"/>
    <property type="match status" value="1"/>
</dbReference>
<keyword evidence="1" id="KW-1133">Transmembrane helix</keyword>
<proteinExistence type="predicted"/>
<organism evidence="3 4">
    <name type="scientific">Peptostreptococcus russellii</name>
    <dbReference type="NCBI Taxonomy" id="215200"/>
    <lineage>
        <taxon>Bacteria</taxon>
        <taxon>Bacillati</taxon>
        <taxon>Bacillota</taxon>
        <taxon>Clostridia</taxon>
        <taxon>Peptostreptococcales</taxon>
        <taxon>Peptostreptococcaceae</taxon>
        <taxon>Peptostreptococcus</taxon>
    </lineage>
</organism>
<feature type="transmembrane region" description="Helical" evidence="1">
    <location>
        <begin position="45"/>
        <end position="65"/>
    </location>
</feature>
<gene>
    <name evidence="3" type="ORF">SAMN05216454_10566</name>
</gene>
<feature type="domain" description="DUF1648" evidence="2">
    <location>
        <begin position="12"/>
        <end position="60"/>
    </location>
</feature>
<dbReference type="PANTHER" id="PTHR37810:SF5">
    <property type="entry name" value="IMMUNITY PROTEIN SDPI"/>
    <property type="match status" value="1"/>
</dbReference>
<protein>
    <submittedName>
        <fullName evidence="3">Uncharacterized membrane protein</fullName>
    </submittedName>
</protein>
<dbReference type="InterPro" id="IPR012867">
    <property type="entry name" value="DUF1648"/>
</dbReference>
<evidence type="ECO:0000313" key="4">
    <source>
        <dbReference type="Proteomes" id="UP000199512"/>
    </source>
</evidence>
<dbReference type="Proteomes" id="UP000199512">
    <property type="component" value="Unassembled WGS sequence"/>
</dbReference>
<dbReference type="InterPro" id="IPR026272">
    <property type="entry name" value="SdpI"/>
</dbReference>
<evidence type="ECO:0000313" key="3">
    <source>
        <dbReference type="EMBL" id="SEN53004.1"/>
    </source>
</evidence>
<dbReference type="RefSeq" id="WP_091975098.1">
    <property type="nucleotide sequence ID" value="NZ_CAUWDX010000001.1"/>
</dbReference>
<dbReference type="PANTHER" id="PTHR37810">
    <property type="entry name" value="IMMUNITY PROTEIN SDPI"/>
    <property type="match status" value="1"/>
</dbReference>
<dbReference type="InterPro" id="IPR025962">
    <property type="entry name" value="SdpI/YhfL"/>
</dbReference>
<dbReference type="GO" id="GO:0009636">
    <property type="term" value="P:response to toxic substance"/>
    <property type="evidence" value="ECO:0007669"/>
    <property type="project" value="TreeGrafter"/>
</dbReference>
<feature type="transmembrane region" description="Helical" evidence="1">
    <location>
        <begin position="86"/>
        <end position="103"/>
    </location>
</feature>
<name>A0A1H8HAE2_9FIRM</name>
<sequence>MKKNKVFLITSIITILPTIAGLLIWNKLPNSIATHFAMNGVANQFNSKSFTVFFIPLILLAAHTISYFATSMDKREDKVSKKMKNILFWIIPVISCIVMGSIYMKALGYNINIPMIAILLVSIIQVLIGNYLPKCKQNGTVGIRVAWTMKSEKNWNKTHRFAGKLYVLSGFLSIVLSLCGFNHMYIFFIVMISMFLPIAYSFAIRKNI</sequence>
<dbReference type="STRING" id="215200.SAMN05216454_10566"/>
<feature type="transmembrane region" description="Helical" evidence="1">
    <location>
        <begin position="161"/>
        <end position="178"/>
    </location>
</feature>
<evidence type="ECO:0000259" key="2">
    <source>
        <dbReference type="Pfam" id="PF07853"/>
    </source>
</evidence>
<feature type="transmembrane region" description="Helical" evidence="1">
    <location>
        <begin position="7"/>
        <end position="25"/>
    </location>
</feature>